<dbReference type="SMART" id="SM00267">
    <property type="entry name" value="GGDEF"/>
    <property type="match status" value="1"/>
</dbReference>
<feature type="transmembrane region" description="Helical" evidence="5">
    <location>
        <begin position="278"/>
        <end position="296"/>
    </location>
</feature>
<dbReference type="GO" id="GO:0016301">
    <property type="term" value="F:kinase activity"/>
    <property type="evidence" value="ECO:0007669"/>
    <property type="project" value="UniProtKB-KW"/>
</dbReference>
<reference evidence="8" key="1">
    <citation type="journal article" date="2014" name="Int. J. Syst. Evol. Microbiol.">
        <title>Complete genome sequence of Corynebacterium casei LMG S-19264T (=DSM 44701T), isolated from a smear-ripened cheese.</title>
        <authorList>
            <consortium name="US DOE Joint Genome Institute (JGI-PGF)"/>
            <person name="Walter F."/>
            <person name="Albersmeier A."/>
            <person name="Kalinowski J."/>
            <person name="Ruckert C."/>
        </authorList>
    </citation>
    <scope>NUCLEOTIDE SEQUENCE</scope>
    <source>
        <strain evidence="8">JCM 30804</strain>
    </source>
</reference>
<keyword evidence="4" id="KW-0175">Coiled coil</keyword>
<evidence type="ECO:0000256" key="4">
    <source>
        <dbReference type="SAM" id="Coils"/>
    </source>
</evidence>
<keyword evidence="9" id="KW-1185">Reference proteome</keyword>
<dbReference type="PANTHER" id="PTHR45138:SF9">
    <property type="entry name" value="DIGUANYLATE CYCLASE DGCM-RELATED"/>
    <property type="match status" value="1"/>
</dbReference>
<dbReference type="Gene3D" id="2.60.40.2380">
    <property type="match status" value="1"/>
</dbReference>
<evidence type="ECO:0000256" key="2">
    <source>
        <dbReference type="ARBA" id="ARBA00012528"/>
    </source>
</evidence>
<reference evidence="8" key="2">
    <citation type="submission" date="2020-09" db="EMBL/GenBank/DDBJ databases">
        <authorList>
            <person name="Sun Q."/>
            <person name="Ohkuma M."/>
        </authorList>
    </citation>
    <scope>NUCLEOTIDE SEQUENCE</scope>
    <source>
        <strain evidence="8">JCM 30804</strain>
    </source>
</reference>
<dbReference type="PANTHER" id="PTHR45138">
    <property type="entry name" value="REGULATORY COMPONENTS OF SENSORY TRANSDUCTION SYSTEM"/>
    <property type="match status" value="1"/>
</dbReference>
<dbReference type="InterPro" id="IPR011622">
    <property type="entry name" value="7TMR_DISM_rcpt_extracell_dom2"/>
</dbReference>
<name>A0A917JVB6_9GAMM</name>
<gene>
    <name evidence="8" type="ORF">GCM10009332_26790</name>
</gene>
<keyword evidence="8" id="KW-0418">Kinase</keyword>
<evidence type="ECO:0000259" key="7">
    <source>
        <dbReference type="PROSITE" id="PS50887"/>
    </source>
</evidence>
<feature type="transmembrane region" description="Helical" evidence="5">
    <location>
        <begin position="211"/>
        <end position="236"/>
    </location>
</feature>
<keyword evidence="6" id="KW-0732">Signal</keyword>
<evidence type="ECO:0000313" key="8">
    <source>
        <dbReference type="EMBL" id="GGI88068.1"/>
    </source>
</evidence>
<feature type="transmembrane region" description="Helical" evidence="5">
    <location>
        <begin position="366"/>
        <end position="387"/>
    </location>
</feature>
<dbReference type="InterPro" id="IPR050469">
    <property type="entry name" value="Diguanylate_Cyclase"/>
</dbReference>
<keyword evidence="5" id="KW-0472">Membrane</keyword>
<dbReference type="GO" id="GO:0005886">
    <property type="term" value="C:plasma membrane"/>
    <property type="evidence" value="ECO:0007669"/>
    <property type="project" value="TreeGrafter"/>
</dbReference>
<comment type="catalytic activity">
    <reaction evidence="3">
        <text>2 GTP = 3',3'-c-di-GMP + 2 diphosphate</text>
        <dbReference type="Rhea" id="RHEA:24898"/>
        <dbReference type="ChEBI" id="CHEBI:33019"/>
        <dbReference type="ChEBI" id="CHEBI:37565"/>
        <dbReference type="ChEBI" id="CHEBI:58805"/>
        <dbReference type="EC" id="2.7.7.65"/>
    </reaction>
</comment>
<protein>
    <recommendedName>
        <fullName evidence="2">diguanylate cyclase</fullName>
        <ecNumber evidence="2">2.7.7.65</ecNumber>
    </recommendedName>
</protein>
<comment type="caution">
    <text evidence="8">The sequence shown here is derived from an EMBL/GenBank/DDBJ whole genome shotgun (WGS) entry which is preliminary data.</text>
</comment>
<evidence type="ECO:0000256" key="6">
    <source>
        <dbReference type="SAM" id="SignalP"/>
    </source>
</evidence>
<dbReference type="GO" id="GO:1902201">
    <property type="term" value="P:negative regulation of bacterial-type flagellum-dependent cell motility"/>
    <property type="evidence" value="ECO:0007669"/>
    <property type="project" value="TreeGrafter"/>
</dbReference>
<evidence type="ECO:0000256" key="1">
    <source>
        <dbReference type="ARBA" id="ARBA00001946"/>
    </source>
</evidence>
<dbReference type="InterPro" id="IPR000160">
    <property type="entry name" value="GGDEF_dom"/>
</dbReference>
<dbReference type="FunFam" id="3.30.70.270:FF:000001">
    <property type="entry name" value="Diguanylate cyclase domain protein"/>
    <property type="match status" value="1"/>
</dbReference>
<dbReference type="SUPFAM" id="SSF55073">
    <property type="entry name" value="Nucleotide cyclase"/>
    <property type="match status" value="1"/>
</dbReference>
<dbReference type="RefSeq" id="WP_188921757.1">
    <property type="nucleotide sequence ID" value="NZ_BMPZ01000008.1"/>
</dbReference>
<organism evidence="8 9">
    <name type="scientific">Shewanella gelidii</name>
    <dbReference type="NCBI Taxonomy" id="1642821"/>
    <lineage>
        <taxon>Bacteria</taxon>
        <taxon>Pseudomonadati</taxon>
        <taxon>Pseudomonadota</taxon>
        <taxon>Gammaproteobacteria</taxon>
        <taxon>Alteromonadales</taxon>
        <taxon>Shewanellaceae</taxon>
        <taxon>Shewanella</taxon>
    </lineage>
</organism>
<dbReference type="CDD" id="cd01949">
    <property type="entry name" value="GGDEF"/>
    <property type="match status" value="1"/>
</dbReference>
<feature type="domain" description="GGDEF" evidence="7">
    <location>
        <begin position="483"/>
        <end position="618"/>
    </location>
</feature>
<dbReference type="NCBIfam" id="TIGR00254">
    <property type="entry name" value="GGDEF"/>
    <property type="match status" value="1"/>
</dbReference>
<comment type="cofactor">
    <cofactor evidence="1">
        <name>Mg(2+)</name>
        <dbReference type="ChEBI" id="CHEBI:18420"/>
    </cofactor>
</comment>
<dbReference type="Pfam" id="PF07696">
    <property type="entry name" value="7TMR-DISMED2"/>
    <property type="match status" value="1"/>
</dbReference>
<feature type="transmembrane region" description="Helical" evidence="5">
    <location>
        <begin position="185"/>
        <end position="204"/>
    </location>
</feature>
<proteinExistence type="predicted"/>
<feature type="signal peptide" evidence="6">
    <location>
        <begin position="1"/>
        <end position="21"/>
    </location>
</feature>
<feature type="transmembrane region" description="Helical" evidence="5">
    <location>
        <begin position="302"/>
        <end position="321"/>
    </location>
</feature>
<keyword evidence="5" id="KW-0812">Transmembrane</keyword>
<evidence type="ECO:0000256" key="5">
    <source>
        <dbReference type="SAM" id="Phobius"/>
    </source>
</evidence>
<feature type="chain" id="PRO_5038008033" description="diguanylate cyclase" evidence="6">
    <location>
        <begin position="22"/>
        <end position="623"/>
    </location>
</feature>
<dbReference type="Pfam" id="PF07695">
    <property type="entry name" value="7TMR-DISM_7TM"/>
    <property type="match status" value="1"/>
</dbReference>
<evidence type="ECO:0000313" key="9">
    <source>
        <dbReference type="Proteomes" id="UP000613743"/>
    </source>
</evidence>
<dbReference type="GO" id="GO:0052621">
    <property type="term" value="F:diguanylate cyclase activity"/>
    <property type="evidence" value="ECO:0007669"/>
    <property type="project" value="UniProtKB-EC"/>
</dbReference>
<dbReference type="GO" id="GO:0043709">
    <property type="term" value="P:cell adhesion involved in single-species biofilm formation"/>
    <property type="evidence" value="ECO:0007669"/>
    <property type="project" value="TreeGrafter"/>
</dbReference>
<evidence type="ECO:0000256" key="3">
    <source>
        <dbReference type="ARBA" id="ARBA00034247"/>
    </source>
</evidence>
<feature type="coiled-coil region" evidence="4">
    <location>
        <begin position="421"/>
        <end position="452"/>
    </location>
</feature>
<dbReference type="PROSITE" id="PS50887">
    <property type="entry name" value="GGDEF"/>
    <property type="match status" value="1"/>
</dbReference>
<dbReference type="AlphaFoldDB" id="A0A917JVB6"/>
<dbReference type="Proteomes" id="UP000613743">
    <property type="component" value="Unassembled WGS sequence"/>
</dbReference>
<dbReference type="EMBL" id="BMPZ01000008">
    <property type="protein sequence ID" value="GGI88068.1"/>
    <property type="molecule type" value="Genomic_DNA"/>
</dbReference>
<sequence length="623" mass="70034">MRLALWLCMLGCYFFCSLANATHLQLDSQASADINLNQWIYVAEAPDAKTVAEIKALDSNHWQKLSLQQIPAISELDIWLTFSISSANGYQSRILSFNNPHLDRIEVFHQINDVQQDTVLMGDNLPFLQRPLLSRVFLYPINMKPGENHRFYIHLQSKGSSLLPIMLNTPNNLLQATENESFKRGIQLGALLSIGVFTFFIAMITRSFSYIYYAGYVLSVSTLVATLHGTAFRFVWPTIPDLQSIIIPILIPFSMGFAAMFTEKVLLLKYNNIPMLRACRYVTLYCVSLLFLTPFVSYGSLISINLLSIIFVCSLLMFIGIMEARKGNSLARFYVFAWTSMLLGAITTALLYLGVIHAPFMPYTPIMIGLTFEVVFMAVVLAIRYNAERKSKIKIQQEALRQAEKIREAREASLRAEAESSEKLEQMVQERTLELEIALRELNEANSKLTEQSTIDSLTGVKNRGAFDKRLVAEGRISRRQQTAMAILMIDIDKFKAINDKFGHLAGDEALRVIGKALSFNIRRPSDLVSRYGGEEFAIILPNTTIEGATLVAETIRQAVESLDIRWEDVSIPLTVSIGCSADIIQDDNHPRLLLEQADKALYEAKNSGRNRVSCTPATHTAP</sequence>
<dbReference type="InterPro" id="IPR043128">
    <property type="entry name" value="Rev_trsase/Diguanyl_cyclase"/>
</dbReference>
<keyword evidence="8" id="KW-0808">Transferase</keyword>
<feature type="transmembrane region" description="Helical" evidence="5">
    <location>
        <begin position="333"/>
        <end position="354"/>
    </location>
</feature>
<dbReference type="InterPro" id="IPR011623">
    <property type="entry name" value="7TMR_DISM_rcpt_extracell_dom1"/>
</dbReference>
<feature type="transmembrane region" description="Helical" evidence="5">
    <location>
        <begin position="242"/>
        <end position="266"/>
    </location>
</feature>
<accession>A0A917JVB6</accession>
<dbReference type="EC" id="2.7.7.65" evidence="2"/>
<dbReference type="Gene3D" id="3.30.70.270">
    <property type="match status" value="1"/>
</dbReference>
<dbReference type="InterPro" id="IPR029787">
    <property type="entry name" value="Nucleotide_cyclase"/>
</dbReference>
<keyword evidence="5" id="KW-1133">Transmembrane helix</keyword>
<dbReference type="Pfam" id="PF00990">
    <property type="entry name" value="GGDEF"/>
    <property type="match status" value="1"/>
</dbReference>